<dbReference type="InterPro" id="IPR013094">
    <property type="entry name" value="AB_hydrolase_3"/>
</dbReference>
<evidence type="ECO:0000259" key="2">
    <source>
        <dbReference type="Pfam" id="PF07859"/>
    </source>
</evidence>
<feature type="domain" description="Alpha/beta hydrolase fold-3" evidence="2">
    <location>
        <begin position="84"/>
        <end position="190"/>
    </location>
</feature>
<accession>A0ABQ2GJ12</accession>
<dbReference type="GO" id="GO:0016787">
    <property type="term" value="F:hydrolase activity"/>
    <property type="evidence" value="ECO:0007669"/>
    <property type="project" value="UniProtKB-KW"/>
</dbReference>
<gene>
    <name evidence="3" type="ORF">GCM10010841_04170</name>
</gene>
<sequence>MSHTPESLSDASLPEEAYAAVFDAAINQEYMPSQRVPQAAAYFKAWAQDSAAARAAHPPQVLAYGPGAQERLDIFAEEGARATVLFIHGGYWQAFHRDHFSYLAPPLLAAGLRVAVMDYDLMPAVTLDHIVDQARRATVRVAQEFPEPLIVAGHSAGGHLAAMVHATRWAEHGLPPVALAGGIGISGLYDLGPLRLTELQPVLQLSAAQATSLSPAFTPPTSPAPFVVAVGELESAAFHQQSLVLTQQWPGVAHGVPPLVGRHHFDAPDELLALALPLLAGH</sequence>
<dbReference type="RefSeq" id="WP_188900856.1">
    <property type="nucleotide sequence ID" value="NZ_BMOM01000002.1"/>
</dbReference>
<keyword evidence="1 3" id="KW-0378">Hydrolase</keyword>
<protein>
    <submittedName>
        <fullName evidence="3">Alpha/beta hydrolase</fullName>
    </submittedName>
</protein>
<dbReference type="InterPro" id="IPR029058">
    <property type="entry name" value="AB_hydrolase_fold"/>
</dbReference>
<dbReference type="InterPro" id="IPR050300">
    <property type="entry name" value="GDXG_lipolytic_enzyme"/>
</dbReference>
<name>A0ABQ2GJ12_9DEIO</name>
<dbReference type="Proteomes" id="UP000661918">
    <property type="component" value="Unassembled WGS sequence"/>
</dbReference>
<evidence type="ECO:0000313" key="4">
    <source>
        <dbReference type="Proteomes" id="UP000661918"/>
    </source>
</evidence>
<reference evidence="4" key="1">
    <citation type="journal article" date="2019" name="Int. J. Syst. Evol. Microbiol.">
        <title>The Global Catalogue of Microorganisms (GCM) 10K type strain sequencing project: providing services to taxonomists for standard genome sequencing and annotation.</title>
        <authorList>
            <consortium name="The Broad Institute Genomics Platform"/>
            <consortium name="The Broad Institute Genome Sequencing Center for Infectious Disease"/>
            <person name="Wu L."/>
            <person name="Ma J."/>
        </authorList>
    </citation>
    <scope>NUCLEOTIDE SEQUENCE [LARGE SCALE GENOMIC DNA]</scope>
    <source>
        <strain evidence="4">JCM 15443</strain>
    </source>
</reference>
<dbReference type="EMBL" id="BMOM01000002">
    <property type="protein sequence ID" value="GGL98869.1"/>
    <property type="molecule type" value="Genomic_DNA"/>
</dbReference>
<dbReference type="Pfam" id="PF07859">
    <property type="entry name" value="Abhydrolase_3"/>
    <property type="match status" value="1"/>
</dbReference>
<evidence type="ECO:0000256" key="1">
    <source>
        <dbReference type="ARBA" id="ARBA00022801"/>
    </source>
</evidence>
<dbReference type="Gene3D" id="3.40.50.1820">
    <property type="entry name" value="alpha/beta hydrolase"/>
    <property type="match status" value="1"/>
</dbReference>
<evidence type="ECO:0000313" key="3">
    <source>
        <dbReference type="EMBL" id="GGL98869.1"/>
    </source>
</evidence>
<organism evidence="3 4">
    <name type="scientific">Deinococcus aerophilus</name>
    <dbReference type="NCBI Taxonomy" id="522488"/>
    <lineage>
        <taxon>Bacteria</taxon>
        <taxon>Thermotogati</taxon>
        <taxon>Deinococcota</taxon>
        <taxon>Deinococci</taxon>
        <taxon>Deinococcales</taxon>
        <taxon>Deinococcaceae</taxon>
        <taxon>Deinococcus</taxon>
    </lineage>
</organism>
<dbReference type="PANTHER" id="PTHR48081:SF33">
    <property type="entry name" value="KYNURENINE FORMAMIDASE"/>
    <property type="match status" value="1"/>
</dbReference>
<dbReference type="SUPFAM" id="SSF53474">
    <property type="entry name" value="alpha/beta-Hydrolases"/>
    <property type="match status" value="1"/>
</dbReference>
<comment type="caution">
    <text evidence="3">The sequence shown here is derived from an EMBL/GenBank/DDBJ whole genome shotgun (WGS) entry which is preliminary data.</text>
</comment>
<keyword evidence="4" id="KW-1185">Reference proteome</keyword>
<dbReference type="PANTHER" id="PTHR48081">
    <property type="entry name" value="AB HYDROLASE SUPERFAMILY PROTEIN C4A8.06C"/>
    <property type="match status" value="1"/>
</dbReference>
<proteinExistence type="predicted"/>